<proteinExistence type="predicted"/>
<accession>A0A0A9FM04</accession>
<evidence type="ECO:0008006" key="2">
    <source>
        <dbReference type="Google" id="ProtNLM"/>
    </source>
</evidence>
<sequence>MKVKGDYFHALLSTKHETKNLSRKC</sequence>
<dbReference type="EMBL" id="GBRH01183846">
    <property type="protein sequence ID" value="JAE14050.1"/>
    <property type="molecule type" value="Transcribed_RNA"/>
</dbReference>
<reference evidence="1" key="1">
    <citation type="submission" date="2014-09" db="EMBL/GenBank/DDBJ databases">
        <authorList>
            <person name="Magalhaes I.L.F."/>
            <person name="Oliveira U."/>
            <person name="Santos F.R."/>
            <person name="Vidigal T.H.D.A."/>
            <person name="Brescovit A.D."/>
            <person name="Santos A.J."/>
        </authorList>
    </citation>
    <scope>NUCLEOTIDE SEQUENCE</scope>
    <source>
        <tissue evidence="1">Shoot tissue taken approximately 20 cm above the soil surface</tissue>
    </source>
</reference>
<organism evidence="1">
    <name type="scientific">Arundo donax</name>
    <name type="common">Giant reed</name>
    <name type="synonym">Donax arundinaceus</name>
    <dbReference type="NCBI Taxonomy" id="35708"/>
    <lineage>
        <taxon>Eukaryota</taxon>
        <taxon>Viridiplantae</taxon>
        <taxon>Streptophyta</taxon>
        <taxon>Embryophyta</taxon>
        <taxon>Tracheophyta</taxon>
        <taxon>Spermatophyta</taxon>
        <taxon>Magnoliopsida</taxon>
        <taxon>Liliopsida</taxon>
        <taxon>Poales</taxon>
        <taxon>Poaceae</taxon>
        <taxon>PACMAD clade</taxon>
        <taxon>Arundinoideae</taxon>
        <taxon>Arundineae</taxon>
        <taxon>Arundo</taxon>
    </lineage>
</organism>
<name>A0A0A9FM04_ARUDO</name>
<dbReference type="AlphaFoldDB" id="A0A0A9FM04"/>
<protein>
    <recommendedName>
        <fullName evidence="2">Transposase</fullName>
    </recommendedName>
</protein>
<evidence type="ECO:0000313" key="1">
    <source>
        <dbReference type="EMBL" id="JAE14050.1"/>
    </source>
</evidence>
<reference evidence="1" key="2">
    <citation type="journal article" date="2015" name="Data Brief">
        <title>Shoot transcriptome of the giant reed, Arundo donax.</title>
        <authorList>
            <person name="Barrero R.A."/>
            <person name="Guerrero F.D."/>
            <person name="Moolhuijzen P."/>
            <person name="Goolsby J.A."/>
            <person name="Tidwell J."/>
            <person name="Bellgard S.E."/>
            <person name="Bellgard M.I."/>
        </authorList>
    </citation>
    <scope>NUCLEOTIDE SEQUENCE</scope>
    <source>
        <tissue evidence="1">Shoot tissue taken approximately 20 cm above the soil surface</tissue>
    </source>
</reference>